<dbReference type="AlphaFoldDB" id="A0A2T9YF09"/>
<organism evidence="1 2">
    <name type="scientific">Smittium simulii</name>
    <dbReference type="NCBI Taxonomy" id="133385"/>
    <lineage>
        <taxon>Eukaryota</taxon>
        <taxon>Fungi</taxon>
        <taxon>Fungi incertae sedis</taxon>
        <taxon>Zoopagomycota</taxon>
        <taxon>Kickxellomycotina</taxon>
        <taxon>Harpellomycetes</taxon>
        <taxon>Harpellales</taxon>
        <taxon>Legeriomycetaceae</taxon>
        <taxon>Smittium</taxon>
    </lineage>
</organism>
<protein>
    <submittedName>
        <fullName evidence="1">Uncharacterized protein</fullName>
    </submittedName>
</protein>
<evidence type="ECO:0000313" key="1">
    <source>
        <dbReference type="EMBL" id="PVU90920.1"/>
    </source>
</evidence>
<keyword evidence="2" id="KW-1185">Reference proteome</keyword>
<reference evidence="1 2" key="1">
    <citation type="journal article" date="2018" name="MBio">
        <title>Comparative Genomics Reveals the Core Gene Toolbox for the Fungus-Insect Symbiosis.</title>
        <authorList>
            <person name="Wang Y."/>
            <person name="Stata M."/>
            <person name="Wang W."/>
            <person name="Stajich J.E."/>
            <person name="White M.M."/>
            <person name="Moncalvo J.M."/>
        </authorList>
    </citation>
    <scope>NUCLEOTIDE SEQUENCE [LARGE SCALE GENOMIC DNA]</scope>
    <source>
        <strain evidence="1 2">SWE-8-4</strain>
    </source>
</reference>
<dbReference type="EMBL" id="MBFR01000230">
    <property type="protein sequence ID" value="PVU90920.1"/>
    <property type="molecule type" value="Genomic_DNA"/>
</dbReference>
<gene>
    <name evidence="1" type="ORF">BB561_004648</name>
</gene>
<name>A0A2T9YF09_9FUNG</name>
<evidence type="ECO:0000313" key="2">
    <source>
        <dbReference type="Proteomes" id="UP000245383"/>
    </source>
</evidence>
<dbReference type="Proteomes" id="UP000245383">
    <property type="component" value="Unassembled WGS sequence"/>
</dbReference>
<sequence length="444" mass="49108">MQRGIYSYNSTSSSSILKIPILPSLTQNAFDYTRSKITHLEPCSSYNDSRANSEMAGQFSTQQAVDSEKLLQPFFVPLESFGNSLFCQSQPSRLNSANFSISPSASSQLPELSHKQLHSTLISDFDFLPTPYLYDNDYHNSSIHVYGSIAPLETSSNLQSSFCLDSSNFVDPSQVFETSKFGDKASHKIPSFDVPSISDLIVNLGNTHSIYDSPNNQCQTPCDPTVYPVFFSEFPSFQITSSVNSSDNTFDQSALPEVTLDSFPPPVDLNSAFYDSSKQPQKLSSNKLDSFRPLSELHHSSSQDTQELMSLFICSSAETQSDIKTLSPNGSSSTTSKLFRTKSNHGIDFQNIFNSDFSGSNLEQISEDPNENCCNYSDANGSDFKPHQSTLNPNSLVLQSKVPHIFQNTLDPHSDCLQNRSLSKNILEANSYIKGGKYAYPSSF</sequence>
<proteinExistence type="predicted"/>
<accession>A0A2T9YF09</accession>
<comment type="caution">
    <text evidence="1">The sequence shown here is derived from an EMBL/GenBank/DDBJ whole genome shotgun (WGS) entry which is preliminary data.</text>
</comment>